<dbReference type="EMBL" id="ML120352">
    <property type="protein sequence ID" value="RPB05581.1"/>
    <property type="molecule type" value="Genomic_DNA"/>
</dbReference>
<proteinExistence type="predicted"/>
<evidence type="ECO:0000313" key="2">
    <source>
        <dbReference type="Proteomes" id="UP000276215"/>
    </source>
</evidence>
<gene>
    <name evidence="1" type="ORF">L873DRAFT_1661947</name>
</gene>
<sequence>VIREPCEKYDQDYLDKIWKLGRDRVMVWEVFYGNLRLKLVVVLGKVKVDSCKYTKYILDPVLIPFWHDYCERFG</sequence>
<reference evidence="1 2" key="1">
    <citation type="journal article" date="2018" name="Nat. Ecol. Evol.">
        <title>Pezizomycetes genomes reveal the molecular basis of ectomycorrhizal truffle lifestyle.</title>
        <authorList>
            <person name="Murat C."/>
            <person name="Payen T."/>
            <person name="Noel B."/>
            <person name="Kuo A."/>
            <person name="Morin E."/>
            <person name="Chen J."/>
            <person name="Kohler A."/>
            <person name="Krizsan K."/>
            <person name="Balestrini R."/>
            <person name="Da Silva C."/>
            <person name="Montanini B."/>
            <person name="Hainaut M."/>
            <person name="Levati E."/>
            <person name="Barry K.W."/>
            <person name="Belfiori B."/>
            <person name="Cichocki N."/>
            <person name="Clum A."/>
            <person name="Dockter R.B."/>
            <person name="Fauchery L."/>
            <person name="Guy J."/>
            <person name="Iotti M."/>
            <person name="Le Tacon F."/>
            <person name="Lindquist E.A."/>
            <person name="Lipzen A."/>
            <person name="Malagnac F."/>
            <person name="Mello A."/>
            <person name="Molinier V."/>
            <person name="Miyauchi S."/>
            <person name="Poulain J."/>
            <person name="Riccioni C."/>
            <person name="Rubini A."/>
            <person name="Sitrit Y."/>
            <person name="Splivallo R."/>
            <person name="Traeger S."/>
            <person name="Wang M."/>
            <person name="Zifcakova L."/>
            <person name="Wipf D."/>
            <person name="Zambonelli A."/>
            <person name="Paolocci F."/>
            <person name="Nowrousian M."/>
            <person name="Ottonello S."/>
            <person name="Baldrian P."/>
            <person name="Spatafora J.W."/>
            <person name="Henrissat B."/>
            <person name="Nagy L.G."/>
            <person name="Aury J.M."/>
            <person name="Wincker P."/>
            <person name="Grigoriev I.V."/>
            <person name="Bonfante P."/>
            <person name="Martin F.M."/>
        </authorList>
    </citation>
    <scope>NUCLEOTIDE SEQUENCE [LARGE SCALE GENOMIC DNA]</scope>
    <source>
        <strain evidence="1 2">120613-1</strain>
    </source>
</reference>
<organism evidence="1 2">
    <name type="scientific">Choiromyces venosus 120613-1</name>
    <dbReference type="NCBI Taxonomy" id="1336337"/>
    <lineage>
        <taxon>Eukaryota</taxon>
        <taxon>Fungi</taxon>
        <taxon>Dikarya</taxon>
        <taxon>Ascomycota</taxon>
        <taxon>Pezizomycotina</taxon>
        <taxon>Pezizomycetes</taxon>
        <taxon>Pezizales</taxon>
        <taxon>Tuberaceae</taxon>
        <taxon>Choiromyces</taxon>
    </lineage>
</organism>
<dbReference type="OrthoDB" id="5292349at2759"/>
<feature type="non-terminal residue" evidence="1">
    <location>
        <position position="1"/>
    </location>
</feature>
<accession>A0A3N4KAY2</accession>
<dbReference type="Proteomes" id="UP000276215">
    <property type="component" value="Unassembled WGS sequence"/>
</dbReference>
<evidence type="ECO:0000313" key="1">
    <source>
        <dbReference type="EMBL" id="RPB05581.1"/>
    </source>
</evidence>
<protein>
    <submittedName>
        <fullName evidence="1">Uncharacterized protein</fullName>
    </submittedName>
</protein>
<name>A0A3N4KAY2_9PEZI</name>
<keyword evidence="2" id="KW-1185">Reference proteome</keyword>
<dbReference type="AlphaFoldDB" id="A0A3N4KAY2"/>